<dbReference type="Proteomes" id="UP000694562">
    <property type="component" value="Unplaced"/>
</dbReference>
<dbReference type="Ensembl" id="ENSFTIT00000022735.1">
    <property type="protein sequence ID" value="ENSFTIP00000021822.1"/>
    <property type="gene ID" value="ENSFTIG00000014017.1"/>
</dbReference>
<dbReference type="PROSITE" id="PS50188">
    <property type="entry name" value="B302_SPRY"/>
    <property type="match status" value="1"/>
</dbReference>
<dbReference type="Pfam" id="PF00622">
    <property type="entry name" value="SPRY"/>
    <property type="match status" value="1"/>
</dbReference>
<dbReference type="InterPro" id="IPR050617">
    <property type="entry name" value="E3_ligase_FN3/SPRY"/>
</dbReference>
<dbReference type="Gene3D" id="2.60.40.10">
    <property type="entry name" value="Immunoglobulins"/>
    <property type="match status" value="1"/>
</dbReference>
<evidence type="ECO:0000313" key="4">
    <source>
        <dbReference type="Ensembl" id="ENSFTIP00000021822.1"/>
    </source>
</evidence>
<dbReference type="InterPro" id="IPR003879">
    <property type="entry name" value="Butyrophylin_SPRY"/>
</dbReference>
<feature type="domain" description="Fibronectin type-III" evidence="3">
    <location>
        <begin position="1"/>
        <end position="44"/>
    </location>
</feature>
<dbReference type="PRINTS" id="PR01407">
    <property type="entry name" value="BUTYPHLNCDUF"/>
</dbReference>
<keyword evidence="1" id="KW-0175">Coiled coil</keyword>
<dbReference type="SUPFAM" id="SSF49899">
    <property type="entry name" value="Concanavalin A-like lectins/glucanases"/>
    <property type="match status" value="1"/>
</dbReference>
<reference evidence="4" key="1">
    <citation type="submission" date="2025-08" db="UniProtKB">
        <authorList>
            <consortium name="Ensembl"/>
        </authorList>
    </citation>
    <scope>IDENTIFICATION</scope>
</reference>
<dbReference type="Gene3D" id="2.60.120.920">
    <property type="match status" value="1"/>
</dbReference>
<dbReference type="InterPro" id="IPR003877">
    <property type="entry name" value="SPRY_dom"/>
</dbReference>
<evidence type="ECO:0000259" key="3">
    <source>
        <dbReference type="PROSITE" id="PS50853"/>
    </source>
</evidence>
<dbReference type="CDD" id="cd00063">
    <property type="entry name" value="FN3"/>
    <property type="match status" value="2"/>
</dbReference>
<dbReference type="InterPro" id="IPR013320">
    <property type="entry name" value="ConA-like_dom_sf"/>
</dbReference>
<accession>A0A8C4V4Q7</accession>
<feature type="domain" description="B30.2/SPRY" evidence="2">
    <location>
        <begin position="79"/>
        <end position="268"/>
    </location>
</feature>
<dbReference type="PANTHER" id="PTHR24099:SF7">
    <property type="entry name" value="CARDIOMYOPATHY-ASSOCIATED PROTEIN 5"/>
    <property type="match status" value="1"/>
</dbReference>
<dbReference type="InterPro" id="IPR001870">
    <property type="entry name" value="B30.2/SPRY"/>
</dbReference>
<dbReference type="InterPro" id="IPR036116">
    <property type="entry name" value="FN3_sf"/>
</dbReference>
<dbReference type="InterPro" id="IPR013783">
    <property type="entry name" value="Ig-like_fold"/>
</dbReference>
<name>A0A8C4V4Q7_FALTI</name>
<reference evidence="4" key="2">
    <citation type="submission" date="2025-09" db="UniProtKB">
        <authorList>
            <consortium name="Ensembl"/>
        </authorList>
    </citation>
    <scope>IDENTIFICATION</scope>
</reference>
<sequence length="274" mass="30638">MLKESHCILEDLEPDCCYSVWVMAVNGTGCSLPSEKAIFKTGIMKILKICRSFAGIKRPELKVSLEPNVNYFFYLKAVNPFGTSEQSEAALISTKGRSPFSDVKTMGRRGKAAKDGIFLWKSNLNFLIGEFPSVLGELLPARGRHYWEIVVTACRSYRIGICYKAVPQSSILGLSDTSWCMLHNPVNGIKVFLYRFLHTGVMSDVHVTEHPTRIGILLDYSGGRLLFFNAERELVLFAIRHKFTDAAHPAFALEKAGMLTLCTGMELPEFVKNS</sequence>
<proteinExistence type="predicted"/>
<dbReference type="InterPro" id="IPR003961">
    <property type="entry name" value="FN3_dom"/>
</dbReference>
<dbReference type="PROSITE" id="PS50853">
    <property type="entry name" value="FN3"/>
    <property type="match status" value="1"/>
</dbReference>
<dbReference type="GO" id="GO:0005737">
    <property type="term" value="C:cytoplasm"/>
    <property type="evidence" value="ECO:0007669"/>
    <property type="project" value="TreeGrafter"/>
</dbReference>
<protein>
    <submittedName>
        <fullName evidence="4">Uncharacterized protein</fullName>
    </submittedName>
</protein>
<organism evidence="4 5">
    <name type="scientific">Falco tinnunculus</name>
    <name type="common">Common kestrel</name>
    <dbReference type="NCBI Taxonomy" id="100819"/>
    <lineage>
        <taxon>Eukaryota</taxon>
        <taxon>Metazoa</taxon>
        <taxon>Chordata</taxon>
        <taxon>Craniata</taxon>
        <taxon>Vertebrata</taxon>
        <taxon>Euteleostomi</taxon>
        <taxon>Archelosauria</taxon>
        <taxon>Archosauria</taxon>
        <taxon>Dinosauria</taxon>
        <taxon>Saurischia</taxon>
        <taxon>Theropoda</taxon>
        <taxon>Coelurosauria</taxon>
        <taxon>Aves</taxon>
        <taxon>Neognathae</taxon>
        <taxon>Neoaves</taxon>
        <taxon>Telluraves</taxon>
        <taxon>Australaves</taxon>
        <taxon>Falconiformes</taxon>
        <taxon>Falconidae</taxon>
        <taxon>Falco</taxon>
    </lineage>
</organism>
<dbReference type="SMART" id="SM00449">
    <property type="entry name" value="SPRY"/>
    <property type="match status" value="1"/>
</dbReference>
<evidence type="ECO:0000259" key="2">
    <source>
        <dbReference type="PROSITE" id="PS50188"/>
    </source>
</evidence>
<dbReference type="AlphaFoldDB" id="A0A8C4V4Q7"/>
<dbReference type="InterPro" id="IPR043136">
    <property type="entry name" value="B30.2/SPRY_sf"/>
</dbReference>
<dbReference type="SUPFAM" id="SSF49265">
    <property type="entry name" value="Fibronectin type III"/>
    <property type="match status" value="1"/>
</dbReference>
<evidence type="ECO:0000256" key="1">
    <source>
        <dbReference type="ARBA" id="ARBA00023054"/>
    </source>
</evidence>
<evidence type="ECO:0000313" key="5">
    <source>
        <dbReference type="Proteomes" id="UP000694562"/>
    </source>
</evidence>
<keyword evidence="5" id="KW-1185">Reference proteome</keyword>
<dbReference type="PANTHER" id="PTHR24099">
    <property type="entry name" value="E3 UBIQUITIN-PROTEIN LIGASE TRIM36-RELATED"/>
    <property type="match status" value="1"/>
</dbReference>